<dbReference type="SUPFAM" id="SSF88659">
    <property type="entry name" value="Sigma3 and sigma4 domains of RNA polymerase sigma factors"/>
    <property type="match status" value="1"/>
</dbReference>
<dbReference type="AlphaFoldDB" id="E6SKH2"/>
<dbReference type="STRING" id="644966.Tmar_0034"/>
<dbReference type="Gene3D" id="1.10.10.10">
    <property type="entry name" value="Winged helix-like DNA-binding domain superfamily/Winged helix DNA-binding domain"/>
    <property type="match status" value="1"/>
</dbReference>
<dbReference type="eggNOG" id="COG1595">
    <property type="taxonomic scope" value="Bacteria"/>
</dbReference>
<gene>
    <name evidence="2" type="ordered locus">Tmar_0034</name>
</gene>
<reference evidence="3" key="2">
    <citation type="journal article" date="2010" name="Stand. Genomic Sci.">
        <title>Complete genome sequence of Thermaerobacter marianensis type strain (7p75aT).</title>
        <authorList>
            <person name="Han C."/>
            <person name="Gu W."/>
            <person name="Zhang X."/>
            <person name="Lapidus A."/>
            <person name="Nolan M."/>
            <person name="Copeland A."/>
            <person name="Lucas S."/>
            <person name="Glavina Del Rio T."/>
            <person name="Tice H."/>
            <person name="Cheng J."/>
            <person name="Tapia R."/>
            <person name="Goodwin L."/>
            <person name="Pitluck S."/>
            <person name="Pagani I."/>
            <person name="Ivanova N."/>
            <person name="Mavromatis K."/>
            <person name="Mikhailova N."/>
            <person name="Pati A."/>
            <person name="Chen A."/>
            <person name="Palaniappan K."/>
            <person name="Land M."/>
            <person name="Hauser L."/>
            <person name="Chang Y."/>
            <person name="Jeffries C."/>
            <person name="Schneider S."/>
            <person name="Rohde M."/>
            <person name="Goker M."/>
            <person name="Pukall R."/>
            <person name="Woyke T."/>
            <person name="Bristow J."/>
            <person name="Eisen J."/>
            <person name="Markowitz V."/>
            <person name="Hugenholtz P."/>
            <person name="Kyrpides N."/>
            <person name="Klenk H."/>
            <person name="Detter J."/>
        </authorList>
    </citation>
    <scope>NUCLEOTIDE SEQUENCE [LARGE SCALE GENOMIC DNA]</scope>
    <source>
        <strain evidence="3">ATCC 700841 / DSM 12885 / JCM 10246 / 7p75a</strain>
    </source>
</reference>
<dbReference type="EMBL" id="CP002344">
    <property type="protein sequence ID" value="ADU50159.1"/>
    <property type="molecule type" value="Genomic_DNA"/>
</dbReference>
<dbReference type="RefSeq" id="WP_013494465.1">
    <property type="nucleotide sequence ID" value="NC_014831.1"/>
</dbReference>
<dbReference type="Proteomes" id="UP000008915">
    <property type="component" value="Chromosome"/>
</dbReference>
<evidence type="ECO:0000256" key="1">
    <source>
        <dbReference type="SAM" id="MobiDB-lite"/>
    </source>
</evidence>
<feature type="compositionally biased region" description="Low complexity" evidence="1">
    <location>
        <begin position="193"/>
        <end position="202"/>
    </location>
</feature>
<dbReference type="HOGENOM" id="CLU_1354067_0_0_9"/>
<protein>
    <submittedName>
        <fullName evidence="2">Sigma-70 region 4 type 2</fullName>
    </submittedName>
</protein>
<keyword evidence="3" id="KW-1185">Reference proteome</keyword>
<dbReference type="OrthoDB" id="2083683at2"/>
<evidence type="ECO:0000313" key="2">
    <source>
        <dbReference type="EMBL" id="ADU50159.1"/>
    </source>
</evidence>
<dbReference type="InterPro" id="IPR013324">
    <property type="entry name" value="RNA_pol_sigma_r3/r4-like"/>
</dbReference>
<reference evidence="2 3" key="1">
    <citation type="journal article" date="2010" name="Stand. Genomic Sci.">
        <title>Complete genome sequence of Thermaerobacter marianensis type strain (7p75a).</title>
        <authorList>
            <person name="Han C."/>
            <person name="Gu W."/>
            <person name="Zhang X."/>
            <person name="Lapidus A."/>
            <person name="Nolan M."/>
            <person name="Copeland A."/>
            <person name="Lucas S."/>
            <person name="Del Rio T.G."/>
            <person name="Tice H."/>
            <person name="Cheng J.F."/>
            <person name="Tapia R."/>
            <person name="Goodwin L."/>
            <person name="Pitluck S."/>
            <person name="Pagani I."/>
            <person name="Ivanova N."/>
            <person name="Mavromatis K."/>
            <person name="Mikhailova N."/>
            <person name="Pati A."/>
            <person name="Chen A."/>
            <person name="Palaniappan K."/>
            <person name="Land M."/>
            <person name="Hauser L."/>
            <person name="Chang Y.J."/>
            <person name="Jeffries C.D."/>
            <person name="Schneider S."/>
            <person name="Rohde M."/>
            <person name="Goker M."/>
            <person name="Pukall R."/>
            <person name="Woyke T."/>
            <person name="Bristow J."/>
            <person name="Eisen J.A."/>
            <person name="Markowitz V."/>
            <person name="Hugenholtz P."/>
            <person name="Kyrpides N.C."/>
            <person name="Klenk H.P."/>
            <person name="Detter J.C."/>
        </authorList>
    </citation>
    <scope>NUCLEOTIDE SEQUENCE [LARGE SCALE GENOMIC DNA]</scope>
    <source>
        <strain evidence="3">ATCC 700841 / DSM 12885 / JCM 10246 / 7p75a</strain>
    </source>
</reference>
<proteinExistence type="predicted"/>
<dbReference type="KEGG" id="tmr:Tmar_0034"/>
<feature type="region of interest" description="Disordered" evidence="1">
    <location>
        <begin position="182"/>
        <end position="202"/>
    </location>
</feature>
<dbReference type="InterPro" id="IPR036388">
    <property type="entry name" value="WH-like_DNA-bd_sf"/>
</dbReference>
<organism evidence="2 3">
    <name type="scientific">Thermaerobacter marianensis (strain ATCC 700841 / DSM 12885 / JCM 10246 / 7p75a)</name>
    <dbReference type="NCBI Taxonomy" id="644966"/>
    <lineage>
        <taxon>Bacteria</taxon>
        <taxon>Bacillati</taxon>
        <taxon>Bacillota</taxon>
        <taxon>Clostridia</taxon>
        <taxon>Eubacteriales</taxon>
        <taxon>Clostridiales Family XVII. Incertae Sedis</taxon>
        <taxon>Thermaerobacter</taxon>
    </lineage>
</organism>
<accession>E6SKH2</accession>
<sequence length="202" mass="23341">MWPDLQPLIEEYRDSLRRVRRAWERATEPADRQIMSSMARDLEWTIEYMRTGWPPQPDERSRSWRKARVVPVDPLVMQAIVWQHNRIVERAAMHGVDLTVFDRPERHRTTAAERSALEAVLQDLTAEERDVFVLIAGNRYSEREAARLMGRSQTWVRLRYGSAYRKVMERARGITAALISERDSRAGGGGHGPHAARPGRAS</sequence>
<evidence type="ECO:0000313" key="3">
    <source>
        <dbReference type="Proteomes" id="UP000008915"/>
    </source>
</evidence>
<name>E6SKH2_THEM7</name>